<dbReference type="InterPro" id="IPR002942">
    <property type="entry name" value="S4_RNA-bd"/>
</dbReference>
<evidence type="ECO:0000256" key="3">
    <source>
        <dbReference type="PROSITE-ProRule" id="PRU00182"/>
    </source>
</evidence>
<evidence type="ECO:0000256" key="1">
    <source>
        <dbReference type="ARBA" id="ARBA00022884"/>
    </source>
</evidence>
<dbReference type="InterPro" id="IPR029063">
    <property type="entry name" value="SAM-dependent_MTases_sf"/>
</dbReference>
<dbReference type="PANTHER" id="PTHR32319">
    <property type="entry name" value="BACTERIAL HEMOLYSIN-LIKE PROTEIN"/>
    <property type="match status" value="1"/>
</dbReference>
<comment type="similarity">
    <text evidence="2">Belongs to the TlyA family.</text>
</comment>
<dbReference type="Pfam" id="PF01728">
    <property type="entry name" value="FtsJ"/>
    <property type="match status" value="1"/>
</dbReference>
<keyword evidence="1 3" id="KW-0694">RNA-binding</keyword>
<dbReference type="NCBIfam" id="TIGR00478">
    <property type="entry name" value="tly"/>
    <property type="match status" value="1"/>
</dbReference>
<sequence>MKNKTRLDKLIVDLGIVKSRERARALIMEGKVYVRGQRVDKAGSMVLPDEEILLKGEDIPYVSRGGIKLEKSLEEFQIKVEGKVAMDVGASTGGFTDCLLKKGTERVYAIDVGYGQLDWNLRNDSRVINLEEKNIRYLEKEKIPEKIDLAVIDVSFISLTKVIPKVLEFLKRSGVIIALIKPQFEVGKGEVGKGGIVKSREKHREVLLKMVEFAIANNLFVKGIIKSPILGQKGNKEFFFYLSKSEYGLNPEEILDKIDEVIEKN</sequence>
<protein>
    <recommendedName>
        <fullName evidence="4">RNA-binding S4 domain-containing protein</fullName>
    </recommendedName>
</protein>
<proteinExistence type="inferred from homology"/>
<dbReference type="SUPFAM" id="SSF55174">
    <property type="entry name" value="Alpha-L RNA-binding motif"/>
    <property type="match status" value="1"/>
</dbReference>
<dbReference type="CDD" id="cd00165">
    <property type="entry name" value="S4"/>
    <property type="match status" value="1"/>
</dbReference>
<evidence type="ECO:0000313" key="6">
    <source>
        <dbReference type="Proteomes" id="UP000178797"/>
    </source>
</evidence>
<dbReference type="PROSITE" id="PS50889">
    <property type="entry name" value="S4"/>
    <property type="match status" value="1"/>
</dbReference>
<evidence type="ECO:0000259" key="4">
    <source>
        <dbReference type="SMART" id="SM00363"/>
    </source>
</evidence>
<dbReference type="AlphaFoldDB" id="A0A1F7S1W9"/>
<feature type="domain" description="RNA-binding S4" evidence="4">
    <location>
        <begin position="5"/>
        <end position="68"/>
    </location>
</feature>
<dbReference type="InterPro" id="IPR002877">
    <property type="entry name" value="RNA_MeTrfase_FtsJ_dom"/>
</dbReference>
<dbReference type="Gene3D" id="3.40.50.150">
    <property type="entry name" value="Vaccinia Virus protein VP39"/>
    <property type="match status" value="1"/>
</dbReference>
<organism evidence="5 6">
    <name type="scientific">Candidatus Schekmanbacteria bacterium RBG_16_38_10</name>
    <dbReference type="NCBI Taxonomy" id="1817879"/>
    <lineage>
        <taxon>Bacteria</taxon>
        <taxon>Candidatus Schekmaniibacteriota</taxon>
    </lineage>
</organism>
<dbReference type="InterPro" id="IPR004538">
    <property type="entry name" value="Hemolysin_A/TlyA"/>
</dbReference>
<dbReference type="GO" id="GO:0032259">
    <property type="term" value="P:methylation"/>
    <property type="evidence" value="ECO:0007669"/>
    <property type="project" value="InterPro"/>
</dbReference>
<evidence type="ECO:0000256" key="2">
    <source>
        <dbReference type="ARBA" id="ARBA00029460"/>
    </source>
</evidence>
<dbReference type="Proteomes" id="UP000178797">
    <property type="component" value="Unassembled WGS sequence"/>
</dbReference>
<name>A0A1F7S1W9_9BACT</name>
<gene>
    <name evidence="5" type="ORF">A2W05_08430</name>
</gene>
<comment type="caution">
    <text evidence="5">The sequence shown here is derived from an EMBL/GenBank/DDBJ whole genome shotgun (WGS) entry which is preliminary data.</text>
</comment>
<dbReference type="EMBL" id="MGDE01000009">
    <property type="protein sequence ID" value="OGL47815.1"/>
    <property type="molecule type" value="Genomic_DNA"/>
</dbReference>
<accession>A0A1F7S1W9</accession>
<dbReference type="GO" id="GO:0003723">
    <property type="term" value="F:RNA binding"/>
    <property type="evidence" value="ECO:0007669"/>
    <property type="project" value="UniProtKB-KW"/>
</dbReference>
<dbReference type="Gene3D" id="3.10.290.10">
    <property type="entry name" value="RNA-binding S4 domain"/>
    <property type="match status" value="1"/>
</dbReference>
<dbReference type="PANTHER" id="PTHR32319:SF0">
    <property type="entry name" value="BACTERIAL HEMOLYSIN-LIKE PROTEIN"/>
    <property type="match status" value="1"/>
</dbReference>
<dbReference type="PIRSF" id="PIRSF005578">
    <property type="entry name" value="TlyA"/>
    <property type="match status" value="1"/>
</dbReference>
<reference evidence="5 6" key="1">
    <citation type="journal article" date="2016" name="Nat. Commun.">
        <title>Thousands of microbial genomes shed light on interconnected biogeochemical processes in an aquifer system.</title>
        <authorList>
            <person name="Anantharaman K."/>
            <person name="Brown C.T."/>
            <person name="Hug L.A."/>
            <person name="Sharon I."/>
            <person name="Castelle C.J."/>
            <person name="Probst A.J."/>
            <person name="Thomas B.C."/>
            <person name="Singh A."/>
            <person name="Wilkins M.J."/>
            <person name="Karaoz U."/>
            <person name="Brodie E.L."/>
            <person name="Williams K.H."/>
            <person name="Hubbard S.S."/>
            <person name="Banfield J.F."/>
        </authorList>
    </citation>
    <scope>NUCLEOTIDE SEQUENCE [LARGE SCALE GENOMIC DNA]</scope>
</reference>
<dbReference type="InterPro" id="IPR047048">
    <property type="entry name" value="TlyA"/>
</dbReference>
<dbReference type="InterPro" id="IPR036986">
    <property type="entry name" value="S4_RNA-bd_sf"/>
</dbReference>
<evidence type="ECO:0000313" key="5">
    <source>
        <dbReference type="EMBL" id="OGL47815.1"/>
    </source>
</evidence>
<dbReference type="SMART" id="SM00363">
    <property type="entry name" value="S4"/>
    <property type="match status" value="1"/>
</dbReference>
<dbReference type="SUPFAM" id="SSF53335">
    <property type="entry name" value="S-adenosyl-L-methionine-dependent methyltransferases"/>
    <property type="match status" value="1"/>
</dbReference>
<dbReference type="Pfam" id="PF01479">
    <property type="entry name" value="S4"/>
    <property type="match status" value="1"/>
</dbReference>
<dbReference type="GO" id="GO:0008168">
    <property type="term" value="F:methyltransferase activity"/>
    <property type="evidence" value="ECO:0007669"/>
    <property type="project" value="InterPro"/>
</dbReference>